<feature type="compositionally biased region" description="Low complexity" evidence="1">
    <location>
        <begin position="633"/>
        <end position="642"/>
    </location>
</feature>
<feature type="compositionally biased region" description="Acidic residues" evidence="1">
    <location>
        <begin position="563"/>
        <end position="577"/>
    </location>
</feature>
<keyword evidence="2" id="KW-0472">Membrane</keyword>
<evidence type="ECO:0000256" key="2">
    <source>
        <dbReference type="SAM" id="Phobius"/>
    </source>
</evidence>
<dbReference type="Proteomes" id="UP000586951">
    <property type="component" value="Unassembled WGS sequence"/>
</dbReference>
<comment type="caution">
    <text evidence="4">The sequence shown here is derived from an EMBL/GenBank/DDBJ whole genome shotgun (WGS) entry which is preliminary data.</text>
</comment>
<feature type="compositionally biased region" description="Polar residues" evidence="1">
    <location>
        <begin position="663"/>
        <end position="674"/>
    </location>
</feature>
<proteinExistence type="predicted"/>
<gene>
    <name evidence="4" type="ORF">HB907_06475</name>
</gene>
<keyword evidence="3" id="KW-0732">Signal</keyword>
<feature type="transmembrane region" description="Helical" evidence="2">
    <location>
        <begin position="361"/>
        <end position="384"/>
    </location>
</feature>
<keyword evidence="2" id="KW-0812">Transmembrane</keyword>
<protein>
    <submittedName>
        <fullName evidence="4">Uncharacterized protein</fullName>
    </submittedName>
</protein>
<reference evidence="4 5" key="1">
    <citation type="submission" date="2020-03" db="EMBL/GenBank/DDBJ databases">
        <title>Soil Listeria distribution.</title>
        <authorList>
            <person name="Liao J."/>
            <person name="Wiedmann M."/>
        </authorList>
    </citation>
    <scope>NUCLEOTIDE SEQUENCE [LARGE SCALE GENOMIC DNA]</scope>
    <source>
        <strain evidence="4 5">FSL L7-1427</strain>
    </source>
</reference>
<accession>A0A841ZWC1</accession>
<evidence type="ECO:0000256" key="1">
    <source>
        <dbReference type="SAM" id="MobiDB-lite"/>
    </source>
</evidence>
<dbReference type="NCBIfam" id="NF046089">
    <property type="entry name" value="CD3337_EF1877"/>
    <property type="match status" value="1"/>
</dbReference>
<feature type="transmembrane region" description="Helical" evidence="2">
    <location>
        <begin position="127"/>
        <end position="149"/>
    </location>
</feature>
<feature type="compositionally biased region" description="Acidic residues" evidence="1">
    <location>
        <begin position="460"/>
        <end position="469"/>
    </location>
</feature>
<organism evidence="4 5">
    <name type="scientific">Listeria booriae</name>
    <dbReference type="NCBI Taxonomy" id="1552123"/>
    <lineage>
        <taxon>Bacteria</taxon>
        <taxon>Bacillati</taxon>
        <taxon>Bacillota</taxon>
        <taxon>Bacilli</taxon>
        <taxon>Bacillales</taxon>
        <taxon>Listeriaceae</taxon>
        <taxon>Listeria</taxon>
    </lineage>
</organism>
<feature type="compositionally biased region" description="Basic and acidic residues" evidence="1">
    <location>
        <begin position="643"/>
        <end position="661"/>
    </location>
</feature>
<feature type="chain" id="PRO_5032541743" evidence="3">
    <location>
        <begin position="30"/>
        <end position="718"/>
    </location>
</feature>
<evidence type="ECO:0000256" key="3">
    <source>
        <dbReference type="SAM" id="SignalP"/>
    </source>
</evidence>
<keyword evidence="2" id="KW-1133">Transmembrane helix</keyword>
<evidence type="ECO:0000313" key="4">
    <source>
        <dbReference type="EMBL" id="MBC1565049.1"/>
    </source>
</evidence>
<feature type="transmembrane region" description="Helical" evidence="2">
    <location>
        <begin position="299"/>
        <end position="321"/>
    </location>
</feature>
<sequence length="718" mass="79119">MQWLKKYNVLLVALLVCGAIFVASSFVSADDGSTTVDAKSVKVGGVELLSKKWDLSHYESITYTDDSGWLDKKIVSGINIIANFFFWVTKNLADLIDTGIGYLYSLDAVTLLADKVAKIGNMLWDNVYSTFGVLFFTIAGIQIFLVYAIKRNGVDAGRKAMTLFLVVGIAFVWFTNSAWYVKAINNLSNEAQGVVMKAGVAFTEDSSDRVVKGQELDGSLAIMRNAYFRLIVEKPYLIMNYGSPDKEKILKDDLNRIDDLLKFKATDAGVEAKMKLVSEKEIDGQENASMGAGNVANKLGIAFLSMIFAVVLGIPLLLIAFMNFLLQALALGLFILLPISFILSFLPSFSNTGWKTLGKLMGVFLLKALVGVIILFVFLIVMLVDTLIPATNVGMYLLNVLAIAISIILMIMYRDKLISIMTVGRVSSVDGGATDKVTDAAKNKLEGWKDRLTHRQQGDESPEPNDSDDSATVPEGANLDSSVSPNTTTIDITIDRGRTDQEPEGSINPASGEESVNDEEERSSQNAESSNSEESEGIDTSETYEDMANTPQEIDDHVAPEKDEGEEQGGVEVDTEAIDNRHNEAEDSIDEGQSDVDFESYDEARSERALQNDADIGGSPESDGGTEQEMSQEPYEYTPYEYKPYEYEPVSKDTFNRHEQENTNDVSLDSSTAEETADNRQLNDEPIVTASQPENRREDRVLDSMVDINDNDEAERHL</sequence>
<feature type="transmembrane region" description="Helical" evidence="2">
    <location>
        <begin position="328"/>
        <end position="349"/>
    </location>
</feature>
<feature type="compositionally biased region" description="Acidic residues" evidence="1">
    <location>
        <begin position="709"/>
        <end position="718"/>
    </location>
</feature>
<feature type="compositionally biased region" description="Acidic residues" evidence="1">
    <location>
        <begin position="531"/>
        <end position="545"/>
    </location>
</feature>
<name>A0A841ZWC1_9LIST</name>
<dbReference type="EMBL" id="JAARRU010000001">
    <property type="protein sequence ID" value="MBC1565049.1"/>
    <property type="molecule type" value="Genomic_DNA"/>
</dbReference>
<feature type="transmembrane region" description="Helical" evidence="2">
    <location>
        <begin position="161"/>
        <end position="181"/>
    </location>
</feature>
<feature type="region of interest" description="Disordered" evidence="1">
    <location>
        <begin position="453"/>
        <end position="718"/>
    </location>
</feature>
<feature type="signal peptide" evidence="3">
    <location>
        <begin position="1"/>
        <end position="29"/>
    </location>
</feature>
<evidence type="ECO:0000313" key="5">
    <source>
        <dbReference type="Proteomes" id="UP000586951"/>
    </source>
</evidence>
<feature type="transmembrane region" description="Helical" evidence="2">
    <location>
        <begin position="396"/>
        <end position="413"/>
    </location>
</feature>
<dbReference type="RefSeq" id="WP_185417013.1">
    <property type="nucleotide sequence ID" value="NZ_JAARRU010000001.1"/>
</dbReference>
<feature type="compositionally biased region" description="Acidic residues" evidence="1">
    <location>
        <begin position="586"/>
        <end position="601"/>
    </location>
</feature>
<dbReference type="AlphaFoldDB" id="A0A841ZWC1"/>
<dbReference type="InterPro" id="IPR058112">
    <property type="entry name" value="CD3337_EF1877-like"/>
</dbReference>